<comment type="caution">
    <text evidence="2">The sequence shown here is derived from an EMBL/GenBank/DDBJ whole genome shotgun (WGS) entry which is preliminary data.</text>
</comment>
<dbReference type="SUPFAM" id="SSF53448">
    <property type="entry name" value="Nucleotide-diphospho-sugar transferases"/>
    <property type="match status" value="1"/>
</dbReference>
<dbReference type="AlphaFoldDB" id="A0A3E1Q8U5"/>
<dbReference type="GO" id="GO:0016740">
    <property type="term" value="F:transferase activity"/>
    <property type="evidence" value="ECO:0007669"/>
    <property type="project" value="UniProtKB-KW"/>
</dbReference>
<dbReference type="Gene3D" id="3.90.550.10">
    <property type="entry name" value="Spore Coat Polysaccharide Biosynthesis Protein SpsA, Chain A"/>
    <property type="match status" value="1"/>
</dbReference>
<protein>
    <submittedName>
        <fullName evidence="2">Glycosyltransferase family 2 protein</fullName>
    </submittedName>
</protein>
<keyword evidence="3" id="KW-1185">Reference proteome</keyword>
<evidence type="ECO:0000313" key="3">
    <source>
        <dbReference type="Proteomes" id="UP000261082"/>
    </source>
</evidence>
<dbReference type="InterPro" id="IPR001173">
    <property type="entry name" value="Glyco_trans_2-like"/>
</dbReference>
<dbReference type="OrthoDB" id="761861at2"/>
<reference evidence="2 3" key="1">
    <citation type="journal article" date="2007" name="Int. J. Syst. Evol. Microbiol.">
        <title>Marixanthomonas ophiurae gen. nov., sp. nov., a marine bacterium of the family Flavobacteriaceae isolated from a deep-sea brittle star.</title>
        <authorList>
            <person name="Romanenko L.A."/>
            <person name="Uchino M."/>
            <person name="Frolova G.M."/>
            <person name="Mikhailov V.V."/>
        </authorList>
    </citation>
    <scope>NUCLEOTIDE SEQUENCE [LARGE SCALE GENOMIC DNA]</scope>
    <source>
        <strain evidence="2 3">KMM 3046</strain>
    </source>
</reference>
<dbReference type="RefSeq" id="WP_117157577.1">
    <property type="nucleotide sequence ID" value="NZ_QVID01000001.1"/>
</dbReference>
<organism evidence="2 3">
    <name type="scientific">Marixanthomonas ophiurae</name>
    <dbReference type="NCBI Taxonomy" id="387659"/>
    <lineage>
        <taxon>Bacteria</taxon>
        <taxon>Pseudomonadati</taxon>
        <taxon>Bacteroidota</taxon>
        <taxon>Flavobacteriia</taxon>
        <taxon>Flavobacteriales</taxon>
        <taxon>Flavobacteriaceae</taxon>
        <taxon>Marixanthomonas</taxon>
    </lineage>
</organism>
<evidence type="ECO:0000313" key="2">
    <source>
        <dbReference type="EMBL" id="RFN58549.1"/>
    </source>
</evidence>
<name>A0A3E1Q8U5_9FLAO</name>
<dbReference type="Proteomes" id="UP000261082">
    <property type="component" value="Unassembled WGS sequence"/>
</dbReference>
<dbReference type="EMBL" id="QVID01000001">
    <property type="protein sequence ID" value="RFN58549.1"/>
    <property type="molecule type" value="Genomic_DNA"/>
</dbReference>
<evidence type="ECO:0000259" key="1">
    <source>
        <dbReference type="Pfam" id="PF00535"/>
    </source>
</evidence>
<keyword evidence="2" id="KW-0808">Transferase</keyword>
<dbReference type="InterPro" id="IPR029044">
    <property type="entry name" value="Nucleotide-diphossugar_trans"/>
</dbReference>
<gene>
    <name evidence="2" type="ORF">DZ858_00230</name>
</gene>
<dbReference type="CDD" id="cd00761">
    <property type="entry name" value="Glyco_tranf_GTA_type"/>
    <property type="match status" value="1"/>
</dbReference>
<feature type="domain" description="Glycosyltransferase 2-like" evidence="1">
    <location>
        <begin position="3"/>
        <end position="146"/>
    </location>
</feature>
<proteinExistence type="predicted"/>
<dbReference type="Pfam" id="PF00535">
    <property type="entry name" value="Glycos_transf_2"/>
    <property type="match status" value="1"/>
</dbReference>
<accession>A0A3E1Q8U5</accession>
<sequence>MISILIPTYNYNIVKLVTNLHGQCTEQPIDYEILVLDDYSSNKEIKNHNRIINNLDKCRYIESKENRGRTASREHLANEATYNWLLFLDADVMPKYEDFMNRFIENLNKAQLIFGGITYAETKPSADLMLRWKYGHSRESLTVLQRDKTPYLSINSGCFLIEKEPFVSVNKHLAFKSYGLDNLFKQLLEKREVSVLHIDNPVYHLGLEKNTVFIKKSLESVETTILLEKKGLIKSDLRPIQKTYLKSKKYGILPLFRKIITLFEKQLISNFNSKNPSLFLFDLYRLYYYDKLKRNA</sequence>